<protein>
    <recommendedName>
        <fullName evidence="5">SMP-30/Gluconolactonase/LRE-like region domain-containing protein</fullName>
    </recommendedName>
</protein>
<feature type="region of interest" description="Disordered" evidence="1">
    <location>
        <begin position="25"/>
        <end position="55"/>
    </location>
</feature>
<keyword evidence="2" id="KW-0732">Signal</keyword>
<evidence type="ECO:0000313" key="3">
    <source>
        <dbReference type="EMBL" id="MBC5765210.1"/>
    </source>
</evidence>
<organism evidence="3 4">
    <name type="scientific">Ramlibacter albus</name>
    <dbReference type="NCBI Taxonomy" id="2079448"/>
    <lineage>
        <taxon>Bacteria</taxon>
        <taxon>Pseudomonadati</taxon>
        <taxon>Pseudomonadota</taxon>
        <taxon>Betaproteobacteria</taxon>
        <taxon>Burkholderiales</taxon>
        <taxon>Comamonadaceae</taxon>
        <taxon>Ramlibacter</taxon>
    </lineage>
</organism>
<dbReference type="PROSITE" id="PS51257">
    <property type="entry name" value="PROKAR_LIPOPROTEIN"/>
    <property type="match status" value="1"/>
</dbReference>
<comment type="caution">
    <text evidence="3">The sequence shown here is derived from an EMBL/GenBank/DDBJ whole genome shotgun (WGS) entry which is preliminary data.</text>
</comment>
<proteinExistence type="predicted"/>
<name>A0A923M746_9BURK</name>
<dbReference type="EMBL" id="JACORU010000004">
    <property type="protein sequence ID" value="MBC5765210.1"/>
    <property type="molecule type" value="Genomic_DNA"/>
</dbReference>
<evidence type="ECO:0000256" key="2">
    <source>
        <dbReference type="SAM" id="SignalP"/>
    </source>
</evidence>
<evidence type="ECO:0000256" key="1">
    <source>
        <dbReference type="SAM" id="MobiDB-lite"/>
    </source>
</evidence>
<dbReference type="RefSeq" id="WP_187081690.1">
    <property type="nucleotide sequence ID" value="NZ_JACORU010000004.1"/>
</dbReference>
<dbReference type="Gene3D" id="2.120.10.30">
    <property type="entry name" value="TolB, C-terminal domain"/>
    <property type="match status" value="1"/>
</dbReference>
<dbReference type="InterPro" id="IPR011042">
    <property type="entry name" value="6-blade_b-propeller_TolB-like"/>
</dbReference>
<dbReference type="SUPFAM" id="SSF101898">
    <property type="entry name" value="NHL repeat"/>
    <property type="match status" value="1"/>
</dbReference>
<feature type="signal peptide" evidence="2">
    <location>
        <begin position="1"/>
        <end position="18"/>
    </location>
</feature>
<accession>A0A923M746</accession>
<evidence type="ECO:0008006" key="5">
    <source>
        <dbReference type="Google" id="ProtNLM"/>
    </source>
</evidence>
<keyword evidence="4" id="KW-1185">Reference proteome</keyword>
<feature type="chain" id="PRO_5037632977" description="SMP-30/Gluconolactonase/LRE-like region domain-containing protein" evidence="2">
    <location>
        <begin position="19"/>
        <end position="366"/>
    </location>
</feature>
<dbReference type="AlphaFoldDB" id="A0A923M746"/>
<sequence>MKTISTPLVLLLFCAVLASCGGGGDPTPAPAAPPAAQAASPYGGSGITPPGPESEGLSLVAGRLRGAEQGRGVLDGGIRYQDGVLGLELASPAALPDGSLLARGRFINGSSVTLFRVQLDGTVKSLPGPWDQERTCPGLLGCIDVDISSLAVSPDGRAWINSTGTGQLYVIDAAGTILSSAPFEKHASNFAVDAAGNLYYLDAAGTLKRRAADGSVTALPAQLGSAFARQLAVDASGRLFAASGTAIERYVAGTGFVLVAGSPAESAHADGPAASARFKAITGIAIDRAGNIFASDARTIRRVSADGTVSTVAGIPEGQFTTVTWGPLPGSIAAPRSLTLLPQGVVFATISELVSVLMLAKVPVAP</sequence>
<evidence type="ECO:0000313" key="4">
    <source>
        <dbReference type="Proteomes" id="UP000596827"/>
    </source>
</evidence>
<gene>
    <name evidence="3" type="ORF">H8R02_12155</name>
</gene>
<reference evidence="3" key="1">
    <citation type="submission" date="2020-08" db="EMBL/GenBank/DDBJ databases">
        <title>Ramlibacter sp. GTP1 16S ribosomal RNA gene genome sequencing and assembly.</title>
        <authorList>
            <person name="Kang M."/>
        </authorList>
    </citation>
    <scope>NUCLEOTIDE SEQUENCE</scope>
    <source>
        <strain evidence="3">GTP1</strain>
    </source>
</reference>
<dbReference type="Proteomes" id="UP000596827">
    <property type="component" value="Unassembled WGS sequence"/>
</dbReference>